<organism evidence="2 3">
    <name type="scientific">Winmispira thermophila (strain ATCC 49972 / DSM 6192 / RI 19.B1)</name>
    <name type="common">Spirochaeta thermophila</name>
    <dbReference type="NCBI Taxonomy" id="665571"/>
    <lineage>
        <taxon>Bacteria</taxon>
        <taxon>Pseudomonadati</taxon>
        <taxon>Spirochaetota</taxon>
        <taxon>Spirochaetia</taxon>
        <taxon>Winmispirales</taxon>
        <taxon>Winmispiraceae</taxon>
        <taxon>Winmispira</taxon>
    </lineage>
</organism>
<dbReference type="Proteomes" id="UP000001296">
    <property type="component" value="Chromosome"/>
</dbReference>
<reference key="1">
    <citation type="submission" date="2009-08" db="EMBL/GenBank/DDBJ databases">
        <title>The genome sequence of Spirochaeta thermophila DSM6192.</title>
        <authorList>
            <person name="Angelov A."/>
            <person name="Mientus M."/>
            <person name="Wittenberg S."/>
            <person name="Lehmann R."/>
            <person name="Liesegang H."/>
            <person name="Daniel R."/>
            <person name="Liebl W."/>
        </authorList>
    </citation>
    <scope>NUCLEOTIDE SEQUENCE</scope>
    <source>
        <strain>DSM 6192</strain>
    </source>
</reference>
<dbReference type="HOGENOM" id="CLU_1814627_0_0_12"/>
<evidence type="ECO:0000256" key="1">
    <source>
        <dbReference type="SAM" id="SignalP"/>
    </source>
</evidence>
<dbReference type="RefSeq" id="WP_013314425.1">
    <property type="nucleotide sequence ID" value="NC_014484.1"/>
</dbReference>
<accession>E0RNJ5</accession>
<reference evidence="2 3" key="2">
    <citation type="journal article" date="2010" name="J. Bacteriol.">
        <title>Genome sequence of the polysaccharide-degrading, thermophilic anaerobe Spirochaeta thermophila DSM 6192.</title>
        <authorList>
            <person name="Angelov A."/>
            <person name="Liebl S."/>
            <person name="Ballschmiter M."/>
            <person name="Bomeke M."/>
            <person name="Lehmann R."/>
            <person name="Liesegang H."/>
            <person name="Daniel R."/>
            <person name="Liebl W."/>
        </authorList>
    </citation>
    <scope>NUCLEOTIDE SEQUENCE [LARGE SCALE GENOMIC DNA]</scope>
    <source>
        <strain evidence="3">ATCC 49972 / DSM 6192 / RI 19.B1</strain>
    </source>
</reference>
<dbReference type="KEGG" id="sta:STHERM_c16460"/>
<name>E0RNJ5_WINT6</name>
<dbReference type="PaxDb" id="665571-STHERM_c16460"/>
<feature type="signal peptide" evidence="1">
    <location>
        <begin position="1"/>
        <end position="20"/>
    </location>
</feature>
<protein>
    <submittedName>
        <fullName evidence="2">Uncharacterized protein</fullName>
    </submittedName>
</protein>
<sequence>MKRTILLPALLFALSVALPAEDLTGTWRLQTQVIQVIRNGQVLGFADPEQERSISRIQISGDSAIIVFGETSFSCAFRQEGRYLLFRLPGQEANIVITVIPLRSGGYKFSYCLAPPREGTPVSGAGSSTLINFIGNMVEEGS</sequence>
<dbReference type="EMBL" id="CP001698">
    <property type="protein sequence ID" value="ADN02586.1"/>
    <property type="molecule type" value="Genomic_DNA"/>
</dbReference>
<evidence type="ECO:0000313" key="3">
    <source>
        <dbReference type="Proteomes" id="UP000001296"/>
    </source>
</evidence>
<keyword evidence="1" id="KW-0732">Signal</keyword>
<evidence type="ECO:0000313" key="2">
    <source>
        <dbReference type="EMBL" id="ADN02586.1"/>
    </source>
</evidence>
<proteinExistence type="predicted"/>
<gene>
    <name evidence="2" type="ordered locus">STHERM_c16460</name>
</gene>
<feature type="chain" id="PRO_5003139639" evidence="1">
    <location>
        <begin position="21"/>
        <end position="142"/>
    </location>
</feature>
<dbReference type="AlphaFoldDB" id="E0RNJ5"/>